<dbReference type="AlphaFoldDB" id="A0A6A5YG58"/>
<keyword evidence="2" id="KW-1185">Reference proteome</keyword>
<protein>
    <submittedName>
        <fullName evidence="1">Uncharacterized protein</fullName>
    </submittedName>
</protein>
<name>A0A6A5YG58_9PLEO</name>
<accession>A0A6A5YG58</accession>
<dbReference type="EMBL" id="ML977385">
    <property type="protein sequence ID" value="KAF2105287.1"/>
    <property type="molecule type" value="Genomic_DNA"/>
</dbReference>
<reference evidence="1" key="1">
    <citation type="journal article" date="2020" name="Stud. Mycol.">
        <title>101 Dothideomycetes genomes: a test case for predicting lifestyles and emergence of pathogens.</title>
        <authorList>
            <person name="Haridas S."/>
            <person name="Albert R."/>
            <person name="Binder M."/>
            <person name="Bloem J."/>
            <person name="Labutti K."/>
            <person name="Salamov A."/>
            <person name="Andreopoulos B."/>
            <person name="Baker S."/>
            <person name="Barry K."/>
            <person name="Bills G."/>
            <person name="Bluhm B."/>
            <person name="Cannon C."/>
            <person name="Castanera R."/>
            <person name="Culley D."/>
            <person name="Daum C."/>
            <person name="Ezra D."/>
            <person name="Gonzalez J."/>
            <person name="Henrissat B."/>
            <person name="Kuo A."/>
            <person name="Liang C."/>
            <person name="Lipzen A."/>
            <person name="Lutzoni F."/>
            <person name="Magnuson J."/>
            <person name="Mondo S."/>
            <person name="Nolan M."/>
            <person name="Ohm R."/>
            <person name="Pangilinan J."/>
            <person name="Park H.-J."/>
            <person name="Ramirez L."/>
            <person name="Alfaro M."/>
            <person name="Sun H."/>
            <person name="Tritt A."/>
            <person name="Yoshinaga Y."/>
            <person name="Zwiers L.-H."/>
            <person name="Turgeon B."/>
            <person name="Goodwin S."/>
            <person name="Spatafora J."/>
            <person name="Crous P."/>
            <person name="Grigoriev I."/>
        </authorList>
    </citation>
    <scope>NUCLEOTIDE SEQUENCE</scope>
    <source>
        <strain evidence="1">CBS 627.86</strain>
    </source>
</reference>
<evidence type="ECO:0000313" key="1">
    <source>
        <dbReference type="EMBL" id="KAF2105287.1"/>
    </source>
</evidence>
<sequence length="115" mass="13179">MSVRIFVKFRTHEVPCDPGRKLKFIADAACSASLGRHFDYEKDFLHSQGEIYSVNAPCHVLIDCEYQQFPIDPKEIPLRCYAVKSDNLHDGPLILEETNLHRGQIDIVPWGRHSS</sequence>
<gene>
    <name evidence="1" type="ORF">BDV96DRAFT_592738</name>
</gene>
<proteinExistence type="predicted"/>
<organism evidence="1 2">
    <name type="scientific">Lophiotrema nucula</name>
    <dbReference type="NCBI Taxonomy" id="690887"/>
    <lineage>
        <taxon>Eukaryota</taxon>
        <taxon>Fungi</taxon>
        <taxon>Dikarya</taxon>
        <taxon>Ascomycota</taxon>
        <taxon>Pezizomycotina</taxon>
        <taxon>Dothideomycetes</taxon>
        <taxon>Pleosporomycetidae</taxon>
        <taxon>Pleosporales</taxon>
        <taxon>Lophiotremataceae</taxon>
        <taxon>Lophiotrema</taxon>
    </lineage>
</organism>
<evidence type="ECO:0000313" key="2">
    <source>
        <dbReference type="Proteomes" id="UP000799770"/>
    </source>
</evidence>
<dbReference type="Proteomes" id="UP000799770">
    <property type="component" value="Unassembled WGS sequence"/>
</dbReference>
<dbReference type="OrthoDB" id="3766364at2759"/>